<dbReference type="KEGG" id="bbig:BBBOND_0005630"/>
<feature type="region of interest" description="Disordered" evidence="2">
    <location>
        <begin position="832"/>
        <end position="851"/>
    </location>
</feature>
<gene>
    <name evidence="4" type="ORF">BBBOND_0005630</name>
</gene>
<proteinExistence type="predicted"/>
<keyword evidence="1" id="KW-0175">Coiled coil</keyword>
<sequence length="2076" mass="229944">MLISLGHLAAQLGAFVGESDSVKKAVKNAIKACFDTNPDLKTDLNDVYDSHVTTLSVSVNSADQAGENQKISELKDKVTSQIAVISEQVNTLNNPLNPSPSSPSPSADSAKLQSKLEVLEKVEKLCGFYENSKNASNDPKNLLDNLCDGLQTFLGYDKDSKGYDGSGIVYSDLDRLCDAVMGFLSGVLSNIKEHLGQHKNSLDDAINILNANKHGGKKGFNDAIVKVVEGVGRYNKGVEQSNTSIRNPIRTLLKYVKAEKGTLLDGLNAIIQVPDDAAHDAVEQAETQVRDKLTECQQAADTFNTAFNLKTQTDMNKCITDLNDKIETKVRHSIGNVKHESERLKALAQKERSDLDATIKVTTDTLENLRSGVRKNVCERVTTLVSDLKNIVTLILKELRAMNLKLEWLVKELKQWMEEAKKIIKETLRKQVEEIRREIDEDAGSKNPNHKKSLLAEITKLETALGTKVSELEKWKEAGDAAVRLAKEKCDEIVGKLNGGDTEKDVGTKGGVKDAAEQLKSKAEELRGKALATKQKVAELVREALTAVKRMDDALKQDLWKVKQEIKNAVKALGIKLEGDVKEDLTTLKGAISGPLSIITSGAVEFLEKLRATHRAIQAAVENIYDNVNKVRELQNLNSIEGSLDSKIKLLPAMRTENAFTRLTTYFEHLDQHIMQKVEDSMRRIGSVMLERVALYAGGVNLDYELGKSPIKDGISEALESLAKVSNLKTLPNLADLKSILGNTEWEDLQTVLTGISSVKDKITGKTADKMTKEDVESLLTYFSSMAQAISSHSDKLVKAVMAAIQKKVKEEIGEVAGAINAKVGHIRTGVQKDTENDGNENYGLSHDQPNSRGLQALVTQFEKINQKLEELKNTTIPNTIFKTSGVGDNNYDLKTVMSNFHTTYEKNFKEGDIKTGGGTGTKSVLDEEIGGDGTTTVGAAQKISNLATGKFTNYEQQVKQDSLTSGDPNKLEGELPKAIKAIETTVNGKDCLQNVNNGRGGGDGTFDGQMFETLNQKITTNLNSFTDKVKDLVKDGGSNNDVNAYLEDVSLLLNTGDPVTLKSDIKGSHNGVKGLVTIKEDIHNLQTTNIKDVKDYLKYMCGYVRNHTKDIDAQLNNLADNLIDKQLKDLHDQLHTLQSKTLDKIIKATETFINTDTKVLQERCIDELYEYLDRQVGDVKQQLSTHARRQYVSSIDALLKAFAKKTESELKPLLIDVNSDLNIGLKGFMKKFDEKFVGGIKALGAIDATSFTVQGLRKIHPMSQAADKFNTCLKASLEYLEKQKDLTSDYKIITPAKEALRKVLAKLVQSQHFDHEFCNNLDALTDELDKLAPGKFGQPTTVLSQAFKEGFADLASVLGKAYVNMYDGASDGFLWTNAAKDHKLTDDAVKCAKVCWSVLPILHSGLTHLRDQCSKNYPASQIHLTSGPGVLLTHMGYDVAKGRTSQDGQLRNMETMMGEKIARLLAKNISGNDNEHLNERITKNIGTFNLFNVLECLYTHLNDYYSVRHLVLNPRPRMPCNIYEMLCWMSGLPCNNVFDEMLHEAVSELFVDPEKQVTDGELSAAVISDEPIAAYPHDINYNPLLTALTDICSQSHDILTTILGTGDSYTIYAVDYSTNSLGLRYPSTGEDCLQMLLDILRRLFPVLRFMYAQCGLSAAYRGWYDCQYGKNVKYSNWNCREHSAKQQLDCYPTSPLMSYLRDCLPGLLPHRLTNIGCKSVCANCPKKLPGQPCLTPLGFRSFSGSTRTGKELCNVLAKFFDNSYITSLFSLTPKPPSTLSEHFEFALSLAQCISTPTSNHNNGVTELREAFEENITSNSIALYKVPSKLTDALLKSYCNREIAHSAKHSDAKNTDLSSLARENSCSDLYSQCAPYLCSTSSDAYTYLAKKHADLYLSWAVYLPWTFYSYLKGLLDAFQQIDCGGSGCTKCSCKPGKHGVEYSCKCNALISCRGVMTTFYQYGFTFGNAKTLYGTNRKFCLSFHTQLSNLLKSQYFTKLFEECDNFIWTIREPFTYLVLALWSASFLYLICVMVGRLDVLHIRSHLRIPSSHRITAQSLLAAAQVGRLAKISYLQP</sequence>
<evidence type="ECO:0000256" key="3">
    <source>
        <dbReference type="SAM" id="Phobius"/>
    </source>
</evidence>
<feature type="coiled-coil region" evidence="1">
    <location>
        <begin position="516"/>
        <end position="543"/>
    </location>
</feature>
<accession>A0A061BLZ9</accession>
<feature type="region of interest" description="Disordered" evidence="2">
    <location>
        <begin position="91"/>
        <end position="112"/>
    </location>
</feature>
<evidence type="ECO:0000256" key="1">
    <source>
        <dbReference type="SAM" id="Coils"/>
    </source>
</evidence>
<keyword evidence="3" id="KW-0812">Transmembrane</keyword>
<dbReference type="EMBL" id="LK055233">
    <property type="protein sequence ID" value="CDR71901.1"/>
    <property type="molecule type" value="Genomic_DNA"/>
</dbReference>
<keyword evidence="3" id="KW-0472">Membrane</keyword>
<feature type="transmembrane region" description="Helical" evidence="3">
    <location>
        <begin position="2014"/>
        <end position="2037"/>
    </location>
</feature>
<evidence type="ECO:0000313" key="4">
    <source>
        <dbReference type="EMBL" id="CDR71901.1"/>
    </source>
</evidence>
<dbReference type="VEuPathDB" id="PiroplasmaDB:BBBOND_0005630"/>
<dbReference type="RefSeq" id="XP_012770843.1">
    <property type="nucleotide sequence ID" value="XM_012915389.1"/>
</dbReference>
<protein>
    <recommendedName>
        <fullName evidence="5">C3H1-type domain-containing protein</fullName>
    </recommendedName>
</protein>
<reference evidence="4" key="2">
    <citation type="submission" date="2014-06" db="EMBL/GenBank/DDBJ databases">
        <authorList>
            <person name="Aslett M."/>
            <person name="De Silva Nishadi"/>
        </authorList>
    </citation>
    <scope>NUCLEOTIDE SEQUENCE</scope>
    <source>
        <strain evidence="4">Bond</strain>
    </source>
</reference>
<name>A0A061BLZ9_BABBI</name>
<reference evidence="4" key="1">
    <citation type="journal article" date="2014" name="Nucleic Acids Res.">
        <title>The evolutionary dynamics of variant antigen genes in Babesia reveal a history of genomic innovation underlying host-parasite interaction.</title>
        <authorList>
            <person name="Jackson A.P."/>
            <person name="Otto T.D."/>
            <person name="Darby A."/>
            <person name="Ramaprasad A."/>
            <person name="Xia D."/>
            <person name="Echaide I.E."/>
            <person name="Farber M."/>
            <person name="Gahlot S."/>
            <person name="Gamble J."/>
            <person name="Gupta D."/>
            <person name="Gupta Y."/>
            <person name="Jackson L."/>
            <person name="Malandrin L."/>
            <person name="Malas T.B."/>
            <person name="Moussa E."/>
            <person name="Nair M."/>
            <person name="Reid AJ."/>
            <person name="Sanders M."/>
            <person name="Sharma J."/>
            <person name="Tracey A."/>
            <person name="Quail M.A."/>
            <person name="Weir W."/>
            <person name="Wastling J.M."/>
            <person name="Hall N."/>
            <person name="Willadsen P."/>
            <person name="Lingelbach K."/>
            <person name="Shiels B."/>
            <person name="Tait A."/>
            <person name="Berriman M."/>
            <person name="Allred D.R."/>
            <person name="Pain A."/>
        </authorList>
    </citation>
    <scope>NUCLEOTIDE SEQUENCE</scope>
    <source>
        <strain evidence="4">Bond</strain>
    </source>
</reference>
<feature type="coiled-coil region" evidence="1">
    <location>
        <begin position="399"/>
        <end position="445"/>
    </location>
</feature>
<evidence type="ECO:0008006" key="5">
    <source>
        <dbReference type="Google" id="ProtNLM"/>
    </source>
</evidence>
<keyword evidence="3" id="KW-1133">Transmembrane helix</keyword>
<organism evidence="4">
    <name type="scientific">Babesia bigemina</name>
    <dbReference type="NCBI Taxonomy" id="5866"/>
    <lineage>
        <taxon>Eukaryota</taxon>
        <taxon>Sar</taxon>
        <taxon>Alveolata</taxon>
        <taxon>Apicomplexa</taxon>
        <taxon>Aconoidasida</taxon>
        <taxon>Piroplasmida</taxon>
        <taxon>Babesiidae</taxon>
        <taxon>Babesia</taxon>
    </lineage>
</organism>
<evidence type="ECO:0000256" key="2">
    <source>
        <dbReference type="SAM" id="MobiDB-lite"/>
    </source>
</evidence>
<dbReference type="GeneID" id="24562118"/>